<feature type="non-terminal residue" evidence="1">
    <location>
        <position position="1"/>
    </location>
</feature>
<comment type="caution">
    <text evidence="1">The sequence shown here is derived from an EMBL/GenBank/DDBJ whole genome shotgun (WGS) entry which is preliminary data.</text>
</comment>
<evidence type="ECO:0000313" key="2">
    <source>
        <dbReference type="Proteomes" id="UP000216681"/>
    </source>
</evidence>
<name>A0AB73RGD0_LIMRT</name>
<evidence type="ECO:0000313" key="1">
    <source>
        <dbReference type="EMBL" id="OYS92326.1"/>
    </source>
</evidence>
<sequence length="34" mass="4041">QLLRKEMEDAYSKKVMEIRNREANDSSNNKLSKN</sequence>
<accession>A0AB73RGD0</accession>
<organism evidence="1 2">
    <name type="scientific">Limosilactobacillus reuteri</name>
    <name type="common">Lactobacillus reuteri</name>
    <dbReference type="NCBI Taxonomy" id="1598"/>
    <lineage>
        <taxon>Bacteria</taxon>
        <taxon>Bacillati</taxon>
        <taxon>Bacillota</taxon>
        <taxon>Bacilli</taxon>
        <taxon>Lactobacillales</taxon>
        <taxon>Lactobacillaceae</taxon>
        <taxon>Limosilactobacillus</taxon>
    </lineage>
</organism>
<dbReference type="Proteomes" id="UP000216681">
    <property type="component" value="Unassembled WGS sequence"/>
</dbReference>
<dbReference type="EMBL" id="NGPX01000073">
    <property type="protein sequence ID" value="OYS92326.1"/>
    <property type="molecule type" value="Genomic_DNA"/>
</dbReference>
<gene>
    <name evidence="1" type="ORF">CBG15_09525</name>
</gene>
<protein>
    <submittedName>
        <fullName evidence="1">Transposase</fullName>
    </submittedName>
</protein>
<reference evidence="1 2" key="2">
    <citation type="submission" date="2017-09" db="EMBL/GenBank/DDBJ databases">
        <title>Tripartite evolution among Lactobacillus johnsonii, Lactobacillus taiwanensis, Lactobacillus reuteri and their rodent host.</title>
        <authorList>
            <person name="Wang T."/>
            <person name="Knowles S."/>
            <person name="Cheng C."/>
        </authorList>
    </citation>
    <scope>NUCLEOTIDE SEQUENCE [LARGE SCALE GENOMIC DNA]</scope>
    <source>
        <strain evidence="1 2">105n</strain>
    </source>
</reference>
<reference evidence="1 2" key="1">
    <citation type="submission" date="2017-05" db="EMBL/GenBank/DDBJ databases">
        <authorList>
            <person name="Lin X.B."/>
            <person name="Stothard P."/>
            <person name="Tasseva G."/>
            <person name="Walter J."/>
        </authorList>
    </citation>
    <scope>NUCLEOTIDE SEQUENCE [LARGE SCALE GENOMIC DNA]</scope>
    <source>
        <strain evidence="1 2">105n</strain>
    </source>
</reference>
<dbReference type="AlphaFoldDB" id="A0AB73RGD0"/>
<proteinExistence type="predicted"/>